<dbReference type="RefSeq" id="WP_230559649.1">
    <property type="nucleotide sequence ID" value="NZ_JAJITC010000001.1"/>
</dbReference>
<feature type="domain" description="Histidine kinase" evidence="9">
    <location>
        <begin position="289"/>
        <end position="380"/>
    </location>
</feature>
<name>A0ABS8K7M3_9BURK</name>
<keyword evidence="3" id="KW-0808">Transferase</keyword>
<evidence type="ECO:0000313" key="12">
    <source>
        <dbReference type="Proteomes" id="UP001430614"/>
    </source>
</evidence>
<evidence type="ECO:0000256" key="3">
    <source>
        <dbReference type="ARBA" id="ARBA00022679"/>
    </source>
</evidence>
<keyword evidence="5 11" id="KW-0418">Kinase</keyword>
<dbReference type="Proteomes" id="UP001430614">
    <property type="component" value="Unassembled WGS sequence"/>
</dbReference>
<evidence type="ECO:0000256" key="7">
    <source>
        <dbReference type="ARBA" id="ARBA00023012"/>
    </source>
</evidence>
<dbReference type="InterPro" id="IPR000014">
    <property type="entry name" value="PAS"/>
</dbReference>
<evidence type="ECO:0000256" key="2">
    <source>
        <dbReference type="ARBA" id="ARBA00022475"/>
    </source>
</evidence>
<evidence type="ECO:0000313" key="11">
    <source>
        <dbReference type="EMBL" id="MCC8400751.1"/>
    </source>
</evidence>
<keyword evidence="6" id="KW-1133">Transmembrane helix</keyword>
<keyword evidence="7" id="KW-0902">Two-component regulatory system</keyword>
<keyword evidence="12" id="KW-1185">Reference proteome</keyword>
<dbReference type="InterPro" id="IPR003594">
    <property type="entry name" value="HATPase_dom"/>
</dbReference>
<comment type="caution">
    <text evidence="11">The sequence shown here is derived from an EMBL/GenBank/DDBJ whole genome shotgun (WGS) entry which is preliminary data.</text>
</comment>
<evidence type="ECO:0000256" key="4">
    <source>
        <dbReference type="ARBA" id="ARBA00022692"/>
    </source>
</evidence>
<keyword evidence="4" id="KW-0812">Transmembrane</keyword>
<evidence type="ECO:0000256" key="5">
    <source>
        <dbReference type="ARBA" id="ARBA00022777"/>
    </source>
</evidence>
<dbReference type="PANTHER" id="PTHR24421:SF37">
    <property type="entry name" value="SENSOR HISTIDINE KINASE NARS"/>
    <property type="match status" value="1"/>
</dbReference>
<evidence type="ECO:0000259" key="9">
    <source>
        <dbReference type="PROSITE" id="PS50109"/>
    </source>
</evidence>
<dbReference type="InterPro" id="IPR050482">
    <property type="entry name" value="Sensor_HK_TwoCompSys"/>
</dbReference>
<evidence type="ECO:0000256" key="8">
    <source>
        <dbReference type="ARBA" id="ARBA00023136"/>
    </source>
</evidence>
<dbReference type="SMART" id="SM00387">
    <property type="entry name" value="HATPase_c"/>
    <property type="match status" value="1"/>
</dbReference>
<dbReference type="InterPro" id="IPR011712">
    <property type="entry name" value="Sig_transdc_His_kin_sub3_dim/P"/>
</dbReference>
<evidence type="ECO:0000256" key="6">
    <source>
        <dbReference type="ARBA" id="ARBA00022989"/>
    </source>
</evidence>
<dbReference type="CDD" id="cd00130">
    <property type="entry name" value="PAS"/>
    <property type="match status" value="1"/>
</dbReference>
<sequence>MHAIPPPEPPLRLRDLIDAMRKLGHAVRQLQPPAHVSDARGAALAVTTCEGAIVSVNRSAAGLLGYASADLVGKQLADFAHDEDRAAFEKPLCSGTDDAFRSFDVMLAGRTGRRMSFHVYQQTFASGDPGRRLRLMLFVEPVVGTAAELAPAAAHTELHEDAQHRRAAWLSMGQQRERQRLAAELHDGMGQALTLIKLMVEDARMRLRRGQADDAAQLLDATVLQIRDTIGEMRQICGELRPLALQRLGLPAALSTLCRRVEQSSERLRVVFACGINDGNIPDHLKADIFRVVQEALNNIVSHAAASEIHVELQGDATTLLLSIRDDGSGYDMHPLTGGAAHSNGLGLIGMQNRVEAHGGAFTVSSRSEGGTEVAASWRL</sequence>
<dbReference type="PANTHER" id="PTHR24421">
    <property type="entry name" value="NITRATE/NITRITE SENSOR PROTEIN NARX-RELATED"/>
    <property type="match status" value="1"/>
</dbReference>
<dbReference type="SMART" id="SM00091">
    <property type="entry name" value="PAS"/>
    <property type="match status" value="1"/>
</dbReference>
<dbReference type="GO" id="GO:0016301">
    <property type="term" value="F:kinase activity"/>
    <property type="evidence" value="ECO:0007669"/>
    <property type="project" value="UniProtKB-KW"/>
</dbReference>
<keyword evidence="2" id="KW-1003">Cell membrane</keyword>
<reference evidence="11 12" key="1">
    <citation type="submission" date="2021-11" db="EMBL/GenBank/DDBJ databases">
        <authorList>
            <person name="Oh E.-T."/>
            <person name="Kim S.-B."/>
        </authorList>
    </citation>
    <scope>NUCLEOTIDE SEQUENCE [LARGE SCALE GENOMIC DNA]</scope>
    <source>
        <strain evidence="11 12">MMS20-SJTN17</strain>
    </source>
</reference>
<keyword evidence="8" id="KW-0472">Membrane</keyword>
<dbReference type="Gene3D" id="3.30.450.20">
    <property type="entry name" value="PAS domain"/>
    <property type="match status" value="1"/>
</dbReference>
<dbReference type="CDD" id="cd16917">
    <property type="entry name" value="HATPase_UhpB-NarQ-NarX-like"/>
    <property type="match status" value="1"/>
</dbReference>
<organism evidence="11 12">
    <name type="scientific">Paraburkholderia translucens</name>
    <dbReference type="NCBI Taxonomy" id="2886945"/>
    <lineage>
        <taxon>Bacteria</taxon>
        <taxon>Pseudomonadati</taxon>
        <taxon>Pseudomonadota</taxon>
        <taxon>Betaproteobacteria</taxon>
        <taxon>Burkholderiales</taxon>
        <taxon>Burkholderiaceae</taxon>
        <taxon>Paraburkholderia</taxon>
    </lineage>
</organism>
<accession>A0ABS8K7M3</accession>
<dbReference type="InterPro" id="IPR036890">
    <property type="entry name" value="HATPase_C_sf"/>
</dbReference>
<dbReference type="PROSITE" id="PS50112">
    <property type="entry name" value="PAS"/>
    <property type="match status" value="1"/>
</dbReference>
<gene>
    <name evidence="11" type="ORF">LJ655_02375</name>
</gene>
<dbReference type="Gene3D" id="1.20.5.1930">
    <property type="match status" value="1"/>
</dbReference>
<dbReference type="PROSITE" id="PS50109">
    <property type="entry name" value="HIS_KIN"/>
    <property type="match status" value="1"/>
</dbReference>
<protein>
    <submittedName>
        <fullName evidence="11">Histidine kinase</fullName>
    </submittedName>
</protein>
<evidence type="ECO:0000259" key="10">
    <source>
        <dbReference type="PROSITE" id="PS50112"/>
    </source>
</evidence>
<comment type="subcellular location">
    <subcellularLocation>
        <location evidence="1">Cell membrane</location>
        <topology evidence="1">Multi-pass membrane protein</topology>
    </subcellularLocation>
</comment>
<evidence type="ECO:0000256" key="1">
    <source>
        <dbReference type="ARBA" id="ARBA00004651"/>
    </source>
</evidence>
<dbReference type="Pfam" id="PF02518">
    <property type="entry name" value="HATPase_c"/>
    <property type="match status" value="1"/>
</dbReference>
<dbReference type="InterPro" id="IPR035965">
    <property type="entry name" value="PAS-like_dom_sf"/>
</dbReference>
<dbReference type="NCBIfam" id="TIGR00229">
    <property type="entry name" value="sensory_box"/>
    <property type="match status" value="1"/>
</dbReference>
<dbReference type="Pfam" id="PF07730">
    <property type="entry name" value="HisKA_3"/>
    <property type="match status" value="1"/>
</dbReference>
<dbReference type="InterPro" id="IPR005467">
    <property type="entry name" value="His_kinase_dom"/>
</dbReference>
<dbReference type="SUPFAM" id="SSF55874">
    <property type="entry name" value="ATPase domain of HSP90 chaperone/DNA topoisomerase II/histidine kinase"/>
    <property type="match status" value="1"/>
</dbReference>
<dbReference type="EMBL" id="JAJITC010000001">
    <property type="protein sequence ID" value="MCC8400751.1"/>
    <property type="molecule type" value="Genomic_DNA"/>
</dbReference>
<dbReference type="Gene3D" id="3.30.565.10">
    <property type="entry name" value="Histidine kinase-like ATPase, C-terminal domain"/>
    <property type="match status" value="1"/>
</dbReference>
<dbReference type="Pfam" id="PF13426">
    <property type="entry name" value="PAS_9"/>
    <property type="match status" value="1"/>
</dbReference>
<dbReference type="SUPFAM" id="SSF55785">
    <property type="entry name" value="PYP-like sensor domain (PAS domain)"/>
    <property type="match status" value="1"/>
</dbReference>
<feature type="domain" description="PAS" evidence="10">
    <location>
        <begin position="50"/>
        <end position="92"/>
    </location>
</feature>
<proteinExistence type="predicted"/>